<dbReference type="InterPro" id="IPR016090">
    <property type="entry name" value="PLA2-like_dom"/>
</dbReference>
<reference evidence="9" key="1">
    <citation type="thesis" date="2020" institute="ProQuest LLC" country="789 East Eisenhower Parkway, Ann Arbor, MI, USA">
        <title>Comparative Genomics and Chromosome Evolution.</title>
        <authorList>
            <person name="Mudd A.B."/>
        </authorList>
    </citation>
    <scope>NUCLEOTIDE SEQUENCE</scope>
    <source>
        <strain evidence="9">237g6f4</strain>
        <tissue evidence="9">Blood</tissue>
    </source>
</reference>
<dbReference type="PANTHER" id="PTHR11716:SF101">
    <property type="entry name" value="BASIC PHOSPHOLIPASE A2 PA-11-LIKE"/>
    <property type="match status" value="1"/>
</dbReference>
<dbReference type="Proteomes" id="UP000824782">
    <property type="component" value="Unassembled WGS sequence"/>
</dbReference>
<keyword evidence="7" id="KW-0378">Hydrolase</keyword>
<keyword evidence="4" id="KW-0479">Metal-binding</keyword>
<feature type="disulfide bond" evidence="5">
    <location>
        <begin position="69"/>
        <end position="82"/>
    </location>
</feature>
<accession>A0AAV6ZCZ5</accession>
<evidence type="ECO:0000256" key="4">
    <source>
        <dbReference type="PIRSR" id="PIRSR601211-2"/>
    </source>
</evidence>
<dbReference type="SUPFAM" id="SSF48619">
    <property type="entry name" value="Phospholipase A2, PLA2"/>
    <property type="match status" value="1"/>
</dbReference>
<feature type="binding site" evidence="4">
    <location>
        <position position="23"/>
    </location>
    <ligand>
        <name>Ca(2+)</name>
        <dbReference type="ChEBI" id="CHEBI:29108"/>
    </ligand>
</feature>
<keyword evidence="7" id="KW-0443">Lipid metabolism</keyword>
<comment type="caution">
    <text evidence="9">The sequence shown here is derived from an EMBL/GenBank/DDBJ whole genome shotgun (WGS) entry which is preliminary data.</text>
</comment>
<evidence type="ECO:0000256" key="7">
    <source>
        <dbReference type="RuleBase" id="RU361236"/>
    </source>
</evidence>
<sequence>MVHEVLNRPLIQYVFYGCQCGWGEGSQIVDEIDRCCYEQYCCRIQFRTETCKPEIKAYIYTIQNGTLTCDDEDESSCARRSCECDRTAVFCFQSHMDSYSYSKAKYFLHRDKCSGQRPACSQL</sequence>
<gene>
    <name evidence="9" type="ORF">GDO81_021165</name>
</gene>
<evidence type="ECO:0000256" key="2">
    <source>
        <dbReference type="ARBA" id="ARBA00022525"/>
    </source>
</evidence>
<keyword evidence="3 5" id="KW-1015">Disulfide bond</keyword>
<feature type="disulfide bond" evidence="5">
    <location>
        <begin position="42"/>
        <end position="84"/>
    </location>
</feature>
<name>A0AAV6ZCZ5_ENGPU</name>
<keyword evidence="2 7" id="KW-0964">Secreted</keyword>
<dbReference type="GO" id="GO:0005509">
    <property type="term" value="F:calcium ion binding"/>
    <property type="evidence" value="ECO:0007669"/>
    <property type="project" value="InterPro"/>
</dbReference>
<evidence type="ECO:0000313" key="9">
    <source>
        <dbReference type="EMBL" id="KAG8545270.1"/>
    </source>
</evidence>
<dbReference type="EMBL" id="WNYA01001719">
    <property type="protein sequence ID" value="KAG8545270.1"/>
    <property type="molecule type" value="Genomic_DNA"/>
</dbReference>
<comment type="catalytic activity">
    <reaction evidence="7">
        <text>a 1,2-diacyl-sn-glycero-3-phosphocholine + H2O = a 1-acyl-sn-glycero-3-phosphocholine + a fatty acid + H(+)</text>
        <dbReference type="Rhea" id="RHEA:15801"/>
        <dbReference type="ChEBI" id="CHEBI:15377"/>
        <dbReference type="ChEBI" id="CHEBI:15378"/>
        <dbReference type="ChEBI" id="CHEBI:28868"/>
        <dbReference type="ChEBI" id="CHEBI:57643"/>
        <dbReference type="ChEBI" id="CHEBI:58168"/>
        <dbReference type="EC" id="3.1.1.4"/>
    </reaction>
</comment>
<dbReference type="CDD" id="cd00125">
    <property type="entry name" value="PLA2c"/>
    <property type="match status" value="1"/>
</dbReference>
<dbReference type="GO" id="GO:0016042">
    <property type="term" value="P:lipid catabolic process"/>
    <property type="evidence" value="ECO:0007669"/>
    <property type="project" value="InterPro"/>
</dbReference>
<dbReference type="InterPro" id="IPR036444">
    <property type="entry name" value="PLipase_A2_dom_sf"/>
</dbReference>
<keyword evidence="4 7" id="KW-0106">Calcium</keyword>
<feature type="disulfide bond" evidence="5">
    <location>
        <begin position="35"/>
        <end position="91"/>
    </location>
</feature>
<comment type="similarity">
    <text evidence="6">Belongs to the phospholipase A2 family.</text>
</comment>
<organism evidence="9 10">
    <name type="scientific">Engystomops pustulosus</name>
    <name type="common">Tungara frog</name>
    <name type="synonym">Physalaemus pustulosus</name>
    <dbReference type="NCBI Taxonomy" id="76066"/>
    <lineage>
        <taxon>Eukaryota</taxon>
        <taxon>Metazoa</taxon>
        <taxon>Chordata</taxon>
        <taxon>Craniata</taxon>
        <taxon>Vertebrata</taxon>
        <taxon>Euteleostomi</taxon>
        <taxon>Amphibia</taxon>
        <taxon>Batrachia</taxon>
        <taxon>Anura</taxon>
        <taxon>Neobatrachia</taxon>
        <taxon>Hyloidea</taxon>
        <taxon>Leptodactylidae</taxon>
        <taxon>Leiuperinae</taxon>
        <taxon>Engystomops</taxon>
    </lineage>
</organism>
<feature type="domain" description="Phospholipase A2-like central" evidence="8">
    <location>
        <begin position="1"/>
        <end position="113"/>
    </location>
</feature>
<comment type="subcellular location">
    <subcellularLocation>
        <location evidence="1 7">Secreted</location>
    </subcellularLocation>
</comment>
<feature type="disulfide bond" evidence="5">
    <location>
        <begin position="20"/>
        <end position="36"/>
    </location>
</feature>
<feature type="disulfide bond" evidence="5">
    <location>
        <begin position="18"/>
        <end position="113"/>
    </location>
</feature>
<protein>
    <recommendedName>
        <fullName evidence="7">Phospholipase A2</fullName>
        <ecNumber evidence="7">3.1.1.4</ecNumber>
    </recommendedName>
</protein>
<dbReference type="GO" id="GO:0005576">
    <property type="term" value="C:extracellular region"/>
    <property type="evidence" value="ECO:0007669"/>
    <property type="project" value="UniProtKB-SubCell"/>
</dbReference>
<evidence type="ECO:0000313" key="10">
    <source>
        <dbReference type="Proteomes" id="UP000824782"/>
    </source>
</evidence>
<dbReference type="EC" id="3.1.1.4" evidence="7"/>
<dbReference type="GO" id="GO:0047498">
    <property type="term" value="F:calcium-dependent phospholipase A2 activity"/>
    <property type="evidence" value="ECO:0007669"/>
    <property type="project" value="TreeGrafter"/>
</dbReference>
<evidence type="ECO:0000256" key="5">
    <source>
        <dbReference type="PIRSR" id="PIRSR601211-3"/>
    </source>
</evidence>
<dbReference type="AlphaFoldDB" id="A0AAV6ZCZ5"/>
<feature type="disulfide bond" evidence="5">
    <location>
        <begin position="41"/>
        <end position="120"/>
    </location>
</feature>
<dbReference type="SMART" id="SM00085">
    <property type="entry name" value="PA2c"/>
    <property type="match status" value="1"/>
</dbReference>
<dbReference type="PANTHER" id="PTHR11716">
    <property type="entry name" value="PHOSPHOLIPASE A2 FAMILY MEMBER"/>
    <property type="match status" value="1"/>
</dbReference>
<dbReference type="PRINTS" id="PR00389">
    <property type="entry name" value="PHPHLIPASEA2"/>
</dbReference>
<proteinExistence type="inferred from homology"/>
<evidence type="ECO:0000259" key="8">
    <source>
        <dbReference type="SMART" id="SM00085"/>
    </source>
</evidence>
<dbReference type="GO" id="GO:0006644">
    <property type="term" value="P:phospholipid metabolic process"/>
    <property type="evidence" value="ECO:0007669"/>
    <property type="project" value="InterPro"/>
</dbReference>
<evidence type="ECO:0000256" key="6">
    <source>
        <dbReference type="RuleBase" id="RU003654"/>
    </source>
</evidence>
<evidence type="ECO:0000256" key="3">
    <source>
        <dbReference type="ARBA" id="ARBA00023157"/>
    </source>
</evidence>
<feature type="binding site" evidence="4">
    <location>
        <position position="21"/>
    </location>
    <ligand>
        <name>Ca(2+)</name>
        <dbReference type="ChEBI" id="CHEBI:29108"/>
    </ligand>
</feature>
<dbReference type="Gene3D" id="1.20.90.10">
    <property type="entry name" value="Phospholipase A2 domain"/>
    <property type="match status" value="1"/>
</dbReference>
<dbReference type="Pfam" id="PF00068">
    <property type="entry name" value="Phospholip_A2_1"/>
    <property type="match status" value="1"/>
</dbReference>
<dbReference type="InterPro" id="IPR001211">
    <property type="entry name" value="PLA2"/>
</dbReference>
<keyword evidence="10" id="KW-1185">Reference proteome</keyword>
<feature type="disulfide bond" evidence="5">
    <location>
        <begin position="51"/>
        <end position="77"/>
    </location>
</feature>
<evidence type="ECO:0000256" key="1">
    <source>
        <dbReference type="ARBA" id="ARBA00004613"/>
    </source>
</evidence>
<comment type="cofactor">
    <cofactor evidence="4">
        <name>Ca(2+)</name>
        <dbReference type="ChEBI" id="CHEBI:29108"/>
    </cofactor>
    <text evidence="4">Binds 1 Ca(2+) ion per subunit.</text>
</comment>
<dbReference type="GO" id="GO:0005543">
    <property type="term" value="F:phospholipid binding"/>
    <property type="evidence" value="ECO:0007669"/>
    <property type="project" value="TreeGrafter"/>
</dbReference>
<dbReference type="GO" id="GO:0050482">
    <property type="term" value="P:arachidonate secretion"/>
    <property type="evidence" value="ECO:0007669"/>
    <property type="project" value="InterPro"/>
</dbReference>